<dbReference type="Gene3D" id="3.40.50.2300">
    <property type="match status" value="1"/>
</dbReference>
<dbReference type="PANTHER" id="PTHR43214">
    <property type="entry name" value="TWO-COMPONENT RESPONSE REGULATOR"/>
    <property type="match status" value="1"/>
</dbReference>
<sequence length="221" mass="23846">MLPIAVAVVDDETHVRRLFESAVQADSGLTLAFAAQTVAEAKALAQTHAAQVYLVDLGLPDADGREFIRWITSNQPGALVMVVTTFGDDEHIVSSFAAGAVGYLLKDSSTGEIAQRIAELVAGGSPISPSVARRMLQHFVSTPPSPAAPSAPAVPESENTLSVREHEVLRLIEKGLTYDEVAQALGITWHTVTGYLRRVYRKLEVNSRGEAVFEARQRGWL</sequence>
<dbReference type="EMBL" id="BAABLD010000008">
    <property type="protein sequence ID" value="GAA5166075.1"/>
    <property type="molecule type" value="Genomic_DNA"/>
</dbReference>
<dbReference type="PROSITE" id="PS50110">
    <property type="entry name" value="RESPONSE_REGULATORY"/>
    <property type="match status" value="1"/>
</dbReference>
<dbReference type="SUPFAM" id="SSF52172">
    <property type="entry name" value="CheY-like"/>
    <property type="match status" value="1"/>
</dbReference>
<evidence type="ECO:0000256" key="3">
    <source>
        <dbReference type="ARBA" id="ARBA00023125"/>
    </source>
</evidence>
<reference evidence="9" key="1">
    <citation type="journal article" date="2019" name="Int. J. Syst. Evol. Microbiol.">
        <title>The Global Catalogue of Microorganisms (GCM) 10K type strain sequencing project: providing services to taxonomists for standard genome sequencing and annotation.</title>
        <authorList>
            <consortium name="The Broad Institute Genomics Platform"/>
            <consortium name="The Broad Institute Genome Sequencing Center for Infectious Disease"/>
            <person name="Wu L."/>
            <person name="Ma J."/>
        </authorList>
    </citation>
    <scope>NUCLEOTIDE SEQUENCE [LARGE SCALE GENOMIC DNA]</scope>
    <source>
        <strain evidence="9">JCM 18715</strain>
    </source>
</reference>
<dbReference type="InterPro" id="IPR001789">
    <property type="entry name" value="Sig_transdc_resp-reg_receiver"/>
</dbReference>
<dbReference type="Proteomes" id="UP001500547">
    <property type="component" value="Unassembled WGS sequence"/>
</dbReference>
<dbReference type="PRINTS" id="PR00038">
    <property type="entry name" value="HTHLUXR"/>
</dbReference>
<evidence type="ECO:0000256" key="4">
    <source>
        <dbReference type="ARBA" id="ARBA00023163"/>
    </source>
</evidence>
<keyword evidence="4" id="KW-0804">Transcription</keyword>
<dbReference type="CDD" id="cd06170">
    <property type="entry name" value="LuxR_C_like"/>
    <property type="match status" value="1"/>
</dbReference>
<dbReference type="SMART" id="SM00448">
    <property type="entry name" value="REC"/>
    <property type="match status" value="1"/>
</dbReference>
<dbReference type="InterPro" id="IPR016032">
    <property type="entry name" value="Sig_transdc_resp-reg_C-effctor"/>
</dbReference>
<dbReference type="InterPro" id="IPR039420">
    <property type="entry name" value="WalR-like"/>
</dbReference>
<keyword evidence="1 5" id="KW-0597">Phosphoprotein</keyword>
<keyword evidence="9" id="KW-1185">Reference proteome</keyword>
<evidence type="ECO:0000313" key="8">
    <source>
        <dbReference type="EMBL" id="GAA5166075.1"/>
    </source>
</evidence>
<organism evidence="8 9">
    <name type="scientific">Viridibacterium curvum</name>
    <dbReference type="NCBI Taxonomy" id="1101404"/>
    <lineage>
        <taxon>Bacteria</taxon>
        <taxon>Pseudomonadati</taxon>
        <taxon>Pseudomonadota</taxon>
        <taxon>Betaproteobacteria</taxon>
        <taxon>Rhodocyclales</taxon>
        <taxon>Rhodocyclaceae</taxon>
        <taxon>Viridibacterium</taxon>
    </lineage>
</organism>
<comment type="caution">
    <text evidence="8">The sequence shown here is derived from an EMBL/GenBank/DDBJ whole genome shotgun (WGS) entry which is preliminary data.</text>
</comment>
<dbReference type="SUPFAM" id="SSF46894">
    <property type="entry name" value="C-terminal effector domain of the bipartite response regulators"/>
    <property type="match status" value="1"/>
</dbReference>
<feature type="domain" description="HTH luxR-type" evidence="6">
    <location>
        <begin position="154"/>
        <end position="219"/>
    </location>
</feature>
<dbReference type="Pfam" id="PF00072">
    <property type="entry name" value="Response_reg"/>
    <property type="match status" value="1"/>
</dbReference>
<gene>
    <name evidence="8" type="ORF">GCM10025770_22620</name>
</gene>
<dbReference type="RefSeq" id="WP_345533063.1">
    <property type="nucleotide sequence ID" value="NZ_BAABLD010000008.1"/>
</dbReference>
<dbReference type="Pfam" id="PF00196">
    <property type="entry name" value="GerE"/>
    <property type="match status" value="1"/>
</dbReference>
<dbReference type="InterPro" id="IPR000792">
    <property type="entry name" value="Tscrpt_reg_LuxR_C"/>
</dbReference>
<evidence type="ECO:0000259" key="6">
    <source>
        <dbReference type="PROSITE" id="PS50043"/>
    </source>
</evidence>
<feature type="domain" description="Response regulatory" evidence="7">
    <location>
        <begin position="5"/>
        <end position="121"/>
    </location>
</feature>
<evidence type="ECO:0000256" key="1">
    <source>
        <dbReference type="ARBA" id="ARBA00022553"/>
    </source>
</evidence>
<dbReference type="PROSITE" id="PS00622">
    <property type="entry name" value="HTH_LUXR_1"/>
    <property type="match status" value="1"/>
</dbReference>
<keyword evidence="3" id="KW-0238">DNA-binding</keyword>
<dbReference type="PROSITE" id="PS50043">
    <property type="entry name" value="HTH_LUXR_2"/>
    <property type="match status" value="1"/>
</dbReference>
<name>A0ABP9QRB1_9RHOO</name>
<dbReference type="CDD" id="cd17535">
    <property type="entry name" value="REC_NarL-like"/>
    <property type="match status" value="1"/>
</dbReference>
<accession>A0ABP9QRB1</accession>
<evidence type="ECO:0000313" key="9">
    <source>
        <dbReference type="Proteomes" id="UP001500547"/>
    </source>
</evidence>
<dbReference type="PANTHER" id="PTHR43214:SF41">
    <property type="entry name" value="NITRATE_NITRITE RESPONSE REGULATOR PROTEIN NARP"/>
    <property type="match status" value="1"/>
</dbReference>
<protein>
    <submittedName>
        <fullName evidence="8">Response regulator transcription factor</fullName>
    </submittedName>
</protein>
<evidence type="ECO:0000259" key="7">
    <source>
        <dbReference type="PROSITE" id="PS50110"/>
    </source>
</evidence>
<dbReference type="InterPro" id="IPR011006">
    <property type="entry name" value="CheY-like_superfamily"/>
</dbReference>
<evidence type="ECO:0000256" key="5">
    <source>
        <dbReference type="PROSITE-ProRule" id="PRU00169"/>
    </source>
</evidence>
<keyword evidence="2" id="KW-0805">Transcription regulation</keyword>
<evidence type="ECO:0000256" key="2">
    <source>
        <dbReference type="ARBA" id="ARBA00023015"/>
    </source>
</evidence>
<proteinExistence type="predicted"/>
<dbReference type="InterPro" id="IPR058245">
    <property type="entry name" value="NreC/VraR/RcsB-like_REC"/>
</dbReference>
<feature type="modified residue" description="4-aspartylphosphate" evidence="5">
    <location>
        <position position="56"/>
    </location>
</feature>
<dbReference type="SMART" id="SM00421">
    <property type="entry name" value="HTH_LUXR"/>
    <property type="match status" value="1"/>
</dbReference>